<sequence length="224" mass="25695">MPNLKVITFIFFAFCFLPQIKAQDTKKAFQSTYYEQRRTLFESLPNTKKEIIFLGNSITDGSEWAELFQNKRIKNRGISGDVTEGVLFRLNEVTESKPAKVFLLIGINDLARGISKDTVFANICQIVKLIEEHSPKTKVYVQSILPVNPDFGKFQNHCTKTDELLWINEQLSDWCEQNSVGFIDLFSNFKNAGNNWMNPLYTNDGLHLTGDGYLLWAKLIQKVL</sequence>
<evidence type="ECO:0000313" key="2">
    <source>
        <dbReference type="EMBL" id="KOH44716.1"/>
    </source>
</evidence>
<dbReference type="InterPro" id="IPR013830">
    <property type="entry name" value="SGNH_hydro"/>
</dbReference>
<protein>
    <submittedName>
        <fullName evidence="2">Sialate O-acetylesterase</fullName>
    </submittedName>
</protein>
<dbReference type="EMBL" id="LGIA01000154">
    <property type="protein sequence ID" value="KOH44716.1"/>
    <property type="molecule type" value="Genomic_DNA"/>
</dbReference>
<comment type="caution">
    <text evidence="2">The sequence shown here is derived from an EMBL/GenBank/DDBJ whole genome shotgun (WGS) entry which is preliminary data.</text>
</comment>
<name>A0A0L8V8E7_9BACT</name>
<evidence type="ECO:0000259" key="1">
    <source>
        <dbReference type="Pfam" id="PF13472"/>
    </source>
</evidence>
<organism evidence="2 3">
    <name type="scientific">Sunxiuqinia dokdonensis</name>
    <dbReference type="NCBI Taxonomy" id="1409788"/>
    <lineage>
        <taxon>Bacteria</taxon>
        <taxon>Pseudomonadati</taxon>
        <taxon>Bacteroidota</taxon>
        <taxon>Bacteroidia</taxon>
        <taxon>Marinilabiliales</taxon>
        <taxon>Prolixibacteraceae</taxon>
        <taxon>Sunxiuqinia</taxon>
    </lineage>
</organism>
<dbReference type="AlphaFoldDB" id="A0A0L8V8E7"/>
<dbReference type="InterPro" id="IPR051532">
    <property type="entry name" value="Ester_Hydrolysis_Enzymes"/>
</dbReference>
<keyword evidence="3" id="KW-1185">Reference proteome</keyword>
<evidence type="ECO:0000313" key="3">
    <source>
        <dbReference type="Proteomes" id="UP000036958"/>
    </source>
</evidence>
<accession>A0A0L8V8E7</accession>
<dbReference type="RefSeq" id="WP_053183717.1">
    <property type="nucleotide sequence ID" value="NZ_LGIA01000154.1"/>
</dbReference>
<dbReference type="PANTHER" id="PTHR30383:SF5">
    <property type="entry name" value="SGNH HYDROLASE-TYPE ESTERASE DOMAIN-CONTAINING PROTEIN"/>
    <property type="match status" value="1"/>
</dbReference>
<dbReference type="PATRIC" id="fig|1409788.3.peg.2534"/>
<dbReference type="InterPro" id="IPR036514">
    <property type="entry name" value="SGNH_hydro_sf"/>
</dbReference>
<dbReference type="OrthoDB" id="9805821at2"/>
<gene>
    <name evidence="2" type="ORF">NC99_24550</name>
</gene>
<reference evidence="3" key="1">
    <citation type="submission" date="2015-07" db="EMBL/GenBank/DDBJ databases">
        <title>Genome sequencing of Sunxiuqinia dokdonensis strain SK.</title>
        <authorList>
            <person name="Ahn S."/>
            <person name="Kim B.-C."/>
        </authorList>
    </citation>
    <scope>NUCLEOTIDE SEQUENCE [LARGE SCALE GENOMIC DNA]</scope>
    <source>
        <strain evidence="3">SK</strain>
    </source>
</reference>
<dbReference type="Gene3D" id="3.40.50.1110">
    <property type="entry name" value="SGNH hydrolase"/>
    <property type="match status" value="1"/>
</dbReference>
<dbReference type="SUPFAM" id="SSF52266">
    <property type="entry name" value="SGNH hydrolase"/>
    <property type="match status" value="1"/>
</dbReference>
<dbReference type="Proteomes" id="UP000036958">
    <property type="component" value="Unassembled WGS sequence"/>
</dbReference>
<proteinExistence type="predicted"/>
<dbReference type="GO" id="GO:0004622">
    <property type="term" value="F:phosphatidylcholine lysophospholipase activity"/>
    <property type="evidence" value="ECO:0007669"/>
    <property type="project" value="TreeGrafter"/>
</dbReference>
<dbReference type="PANTHER" id="PTHR30383">
    <property type="entry name" value="THIOESTERASE 1/PROTEASE 1/LYSOPHOSPHOLIPASE L1"/>
    <property type="match status" value="1"/>
</dbReference>
<dbReference type="Pfam" id="PF13472">
    <property type="entry name" value="Lipase_GDSL_2"/>
    <property type="match status" value="1"/>
</dbReference>
<dbReference type="STRING" id="1409788.NC99_24550"/>
<feature type="domain" description="SGNH hydrolase-type esterase" evidence="1">
    <location>
        <begin position="53"/>
        <end position="213"/>
    </location>
</feature>